<name>A0A919R3I5_9ACTN</name>
<comment type="caution">
    <text evidence="2">The sequence shown here is derived from an EMBL/GenBank/DDBJ whole genome shotgun (WGS) entry which is preliminary data.</text>
</comment>
<feature type="region of interest" description="Disordered" evidence="1">
    <location>
        <begin position="176"/>
        <end position="197"/>
    </location>
</feature>
<organism evidence="2 3">
    <name type="scientific">Sphaerisporangium rufum</name>
    <dbReference type="NCBI Taxonomy" id="1381558"/>
    <lineage>
        <taxon>Bacteria</taxon>
        <taxon>Bacillati</taxon>
        <taxon>Actinomycetota</taxon>
        <taxon>Actinomycetes</taxon>
        <taxon>Streptosporangiales</taxon>
        <taxon>Streptosporangiaceae</taxon>
        <taxon>Sphaerisporangium</taxon>
    </lineage>
</organism>
<evidence type="ECO:0000256" key="1">
    <source>
        <dbReference type="SAM" id="MobiDB-lite"/>
    </source>
</evidence>
<dbReference type="Proteomes" id="UP000655287">
    <property type="component" value="Unassembled WGS sequence"/>
</dbReference>
<protein>
    <submittedName>
        <fullName evidence="2">Uncharacterized protein</fullName>
    </submittedName>
</protein>
<gene>
    <name evidence="2" type="ORF">Sru01_40230</name>
</gene>
<proteinExistence type="predicted"/>
<sequence length="197" mass="21974">MSVAQRDDARSFQPANDLSPAAIEAFLKVAGWEQVDKRDGVFAVWESEREDASLLLPYNRAYRDYRARLSDALETIADIYKLTSSEALELKITGAQSDILLLRADQPTIDGSIPLEEAQGLLSGVNQMMLAAACSAIRPRASNRGRKPEAAAEFLKEVRMGHTMRGSFVITIYARHDDPGSRNHRPRMSGRSWRQNP</sequence>
<evidence type="ECO:0000313" key="3">
    <source>
        <dbReference type="Proteomes" id="UP000655287"/>
    </source>
</evidence>
<reference evidence="2" key="1">
    <citation type="submission" date="2021-01" db="EMBL/GenBank/DDBJ databases">
        <title>Whole genome shotgun sequence of Sphaerisporangium rufum NBRC 109079.</title>
        <authorList>
            <person name="Komaki H."/>
            <person name="Tamura T."/>
        </authorList>
    </citation>
    <scope>NUCLEOTIDE SEQUENCE</scope>
    <source>
        <strain evidence="2">NBRC 109079</strain>
    </source>
</reference>
<dbReference type="EMBL" id="BOOU01000054">
    <property type="protein sequence ID" value="GII79041.1"/>
    <property type="molecule type" value="Genomic_DNA"/>
</dbReference>
<dbReference type="AlphaFoldDB" id="A0A919R3I5"/>
<keyword evidence="3" id="KW-1185">Reference proteome</keyword>
<evidence type="ECO:0000313" key="2">
    <source>
        <dbReference type="EMBL" id="GII79041.1"/>
    </source>
</evidence>
<accession>A0A919R3I5</accession>
<dbReference type="RefSeq" id="WP_203988762.1">
    <property type="nucleotide sequence ID" value="NZ_BOOU01000054.1"/>
</dbReference>